<proteinExistence type="predicted"/>
<feature type="coiled-coil region" evidence="1">
    <location>
        <begin position="81"/>
        <end position="150"/>
    </location>
</feature>
<dbReference type="OrthoDB" id="21006at2759"/>
<dbReference type="Proteomes" id="UP000770661">
    <property type="component" value="Unassembled WGS sequence"/>
</dbReference>
<gene>
    <name evidence="2" type="ORF">GWK47_009079</name>
</gene>
<accession>A0A8J4XYS5</accession>
<evidence type="ECO:0000256" key="1">
    <source>
        <dbReference type="SAM" id="Coils"/>
    </source>
</evidence>
<keyword evidence="1" id="KW-0175">Coiled coil</keyword>
<sequence>MAGTFSLFTINSIPTHTCYVPPAGNNTIMPMFADCVSPPLGEGKMTTRKGSRSKDEPMASFTGVVKYGGSLVDIGKLMQQLEKSDTTRSNTEEKLKEVQKELIVNKEESKKTNEKTSKLTKELRVSNSTIKTLEEELQKAIEDNNVYQRALNQIKLVIRPLVAGVDLEEDDLPIKETTKVKVEHMENGTFE</sequence>
<organism evidence="2 3">
    <name type="scientific">Chionoecetes opilio</name>
    <name type="common">Atlantic snow crab</name>
    <name type="synonym">Cancer opilio</name>
    <dbReference type="NCBI Taxonomy" id="41210"/>
    <lineage>
        <taxon>Eukaryota</taxon>
        <taxon>Metazoa</taxon>
        <taxon>Ecdysozoa</taxon>
        <taxon>Arthropoda</taxon>
        <taxon>Crustacea</taxon>
        <taxon>Multicrustacea</taxon>
        <taxon>Malacostraca</taxon>
        <taxon>Eumalacostraca</taxon>
        <taxon>Eucarida</taxon>
        <taxon>Decapoda</taxon>
        <taxon>Pleocyemata</taxon>
        <taxon>Brachyura</taxon>
        <taxon>Eubrachyura</taxon>
        <taxon>Majoidea</taxon>
        <taxon>Majidae</taxon>
        <taxon>Chionoecetes</taxon>
    </lineage>
</organism>
<comment type="caution">
    <text evidence="2">The sequence shown here is derived from an EMBL/GenBank/DDBJ whole genome shotgun (WGS) entry which is preliminary data.</text>
</comment>
<dbReference type="EMBL" id="JACEEZ010018658">
    <property type="protein sequence ID" value="KAG0716692.1"/>
    <property type="molecule type" value="Genomic_DNA"/>
</dbReference>
<keyword evidence="3" id="KW-1185">Reference proteome</keyword>
<evidence type="ECO:0000313" key="2">
    <source>
        <dbReference type="EMBL" id="KAG0716692.1"/>
    </source>
</evidence>
<name>A0A8J4XYS5_CHIOP</name>
<dbReference type="AlphaFoldDB" id="A0A8J4XYS5"/>
<protein>
    <submittedName>
        <fullName evidence="2">Uncharacterized protein</fullName>
    </submittedName>
</protein>
<reference evidence="2" key="1">
    <citation type="submission" date="2020-07" db="EMBL/GenBank/DDBJ databases">
        <title>The High-quality genome of the commercially important snow crab, Chionoecetes opilio.</title>
        <authorList>
            <person name="Jeong J.-H."/>
            <person name="Ryu S."/>
        </authorList>
    </citation>
    <scope>NUCLEOTIDE SEQUENCE</scope>
    <source>
        <strain evidence="2">MADBK_172401_WGS</strain>
        <tissue evidence="2">Digestive gland</tissue>
    </source>
</reference>
<evidence type="ECO:0000313" key="3">
    <source>
        <dbReference type="Proteomes" id="UP000770661"/>
    </source>
</evidence>